<keyword evidence="4" id="KW-1185">Reference proteome</keyword>
<accession>A0A326U1G7</accession>
<feature type="coiled-coil region" evidence="1">
    <location>
        <begin position="36"/>
        <end position="70"/>
    </location>
</feature>
<evidence type="ECO:0000256" key="1">
    <source>
        <dbReference type="SAM" id="Coils"/>
    </source>
</evidence>
<dbReference type="Proteomes" id="UP000248806">
    <property type="component" value="Unassembled WGS sequence"/>
</dbReference>
<keyword evidence="2" id="KW-0472">Membrane</keyword>
<dbReference type="OrthoDB" id="164989at2"/>
<comment type="caution">
    <text evidence="3">The sequence shown here is derived from an EMBL/GenBank/DDBJ whole genome shotgun (WGS) entry which is preliminary data.</text>
</comment>
<dbReference type="AlphaFoldDB" id="A0A326U1G7"/>
<feature type="transmembrane region" description="Helical" evidence="2">
    <location>
        <begin position="6"/>
        <end position="27"/>
    </location>
</feature>
<dbReference type="RefSeq" id="WP_111325210.1">
    <property type="nucleotide sequence ID" value="NZ_BIFX01000003.1"/>
</dbReference>
<proteinExistence type="predicted"/>
<gene>
    <name evidence="3" type="ORF">EI42_04914</name>
</gene>
<keyword evidence="2" id="KW-1133">Transmembrane helix</keyword>
<organism evidence="3 4">
    <name type="scientific">Thermosporothrix hazakensis</name>
    <dbReference type="NCBI Taxonomy" id="644383"/>
    <lineage>
        <taxon>Bacteria</taxon>
        <taxon>Bacillati</taxon>
        <taxon>Chloroflexota</taxon>
        <taxon>Ktedonobacteria</taxon>
        <taxon>Ktedonobacterales</taxon>
        <taxon>Thermosporotrichaceae</taxon>
        <taxon>Thermosporothrix</taxon>
    </lineage>
</organism>
<keyword evidence="1" id="KW-0175">Coiled coil</keyword>
<keyword evidence="2" id="KW-0812">Transmembrane</keyword>
<evidence type="ECO:0000256" key="2">
    <source>
        <dbReference type="SAM" id="Phobius"/>
    </source>
</evidence>
<evidence type="ECO:0000313" key="3">
    <source>
        <dbReference type="EMBL" id="PZW23531.1"/>
    </source>
</evidence>
<name>A0A326U1G7_THEHA</name>
<protein>
    <submittedName>
        <fullName evidence="3">Uncharacterized protein</fullName>
    </submittedName>
</protein>
<evidence type="ECO:0000313" key="4">
    <source>
        <dbReference type="Proteomes" id="UP000248806"/>
    </source>
</evidence>
<dbReference type="EMBL" id="QKUF01000025">
    <property type="protein sequence ID" value="PZW23531.1"/>
    <property type="molecule type" value="Genomic_DNA"/>
</dbReference>
<reference evidence="3 4" key="1">
    <citation type="submission" date="2018-06" db="EMBL/GenBank/DDBJ databases">
        <title>Genomic Encyclopedia of Archaeal and Bacterial Type Strains, Phase II (KMG-II): from individual species to whole genera.</title>
        <authorList>
            <person name="Goeker M."/>
        </authorList>
    </citation>
    <scope>NUCLEOTIDE SEQUENCE [LARGE SCALE GENOMIC DNA]</scope>
    <source>
        <strain evidence="3 4">ATCC BAA-1881</strain>
    </source>
</reference>
<sequence>METVNTALSTVSILMTLCAVCGGFLAWRTGATRTANEVQQRVIDALNTELDTLRARLDTIAREKTRLEAVIAAICAAMRNRGMSVDIQGELVLIQDVQGGSIATRIQQIKE</sequence>